<proteinExistence type="predicted"/>
<evidence type="ECO:0000256" key="1">
    <source>
        <dbReference type="SAM" id="MobiDB-lite"/>
    </source>
</evidence>
<keyword evidence="5" id="KW-1185">Reference proteome</keyword>
<dbReference type="SUPFAM" id="SSF50952">
    <property type="entry name" value="Soluble quinoprotein glucose dehydrogenase"/>
    <property type="match status" value="1"/>
</dbReference>
<evidence type="ECO:0000259" key="3">
    <source>
        <dbReference type="Pfam" id="PF07995"/>
    </source>
</evidence>
<dbReference type="PANTHER" id="PTHR19328">
    <property type="entry name" value="HEDGEHOG-INTERACTING PROTEIN"/>
    <property type="match status" value="1"/>
</dbReference>
<evidence type="ECO:0000313" key="4">
    <source>
        <dbReference type="EMBL" id="TLD69048.1"/>
    </source>
</evidence>
<comment type="caution">
    <text evidence="4">The sequence shown here is derived from an EMBL/GenBank/DDBJ whole genome shotgun (WGS) entry which is preliminary data.</text>
</comment>
<dbReference type="InterPro" id="IPR012938">
    <property type="entry name" value="Glc/Sorbosone_DH"/>
</dbReference>
<gene>
    <name evidence="4" type="ORF">FEM03_19460</name>
</gene>
<dbReference type="Gene3D" id="2.120.10.30">
    <property type="entry name" value="TolB, C-terminal domain"/>
    <property type="match status" value="1"/>
</dbReference>
<protein>
    <recommendedName>
        <fullName evidence="3">Glucose/Sorbosone dehydrogenase domain-containing protein</fullName>
    </recommendedName>
</protein>
<dbReference type="PANTHER" id="PTHR19328:SF75">
    <property type="entry name" value="ALDOSE SUGAR DEHYDROGENASE YLII"/>
    <property type="match status" value="1"/>
</dbReference>
<dbReference type="Pfam" id="PF07995">
    <property type="entry name" value="GSDH"/>
    <property type="match status" value="2"/>
</dbReference>
<dbReference type="InterPro" id="IPR011041">
    <property type="entry name" value="Quinoprot_gluc/sorb_DH_b-prop"/>
</dbReference>
<dbReference type="SUPFAM" id="SSF49899">
    <property type="entry name" value="Concanavalin A-like lectins/glucanases"/>
    <property type="match status" value="2"/>
</dbReference>
<feature type="region of interest" description="Disordered" evidence="1">
    <location>
        <begin position="1479"/>
        <end position="1498"/>
    </location>
</feature>
<sequence length="1511" mass="161640">MHWHFRFFFLLTLSFTAMPCGLRAELKHRWSFNNTSGAVTHGTALTDSVSGTTALVVGTGATFSGSQLTLPGNTGGIQTAANIAGYLDLPNGILSSKTSVTVEAWATPLSAKGWMRLFDFGRSADAGVGGGAPGEITANTAVAPAGGAPSDNLMLSFCRGLELGQQRFEIMRNGVFMGARNTDWPTTVGQQYLYTMVFEGGAGAYGAAGGQLTWYRDGVVIATMPVAFRLADLQDVNNWIGRSNWTWDSNAHMSLNELRIYDHALTQEDITANHLAGPDAPPGQAPNWTVAPTPVNRWTFNTAAGTAPSGTVFDDVISGTPAIVRGHGATLNGAKITLPGGTNGNQTAANISAYLDLPNGILSSKPNFTIEAWCAPLSSQTDQRLFDFGRSTATRGPGALLGEIIDDGTIGGFAGFDNLALTLNSGAAFGQNRLEGQYNGAPPILFETNLTAVTEPGREYHYVLVVEDNKGLYGTGGSVSKWYRNGVLQDVLPYPFHMNQLADVNNWVGRSQYSGDMNAHFALNEMRIYDRALTPAEILASYHAGAEAQYGPVVAVADSVTIHAGQKVRVDVVQNDTGGIAHPLYLEVTTAPAVGTATVQNDGTILYAHAGVSTAPVMFAYRVLGQGGWSAPATVTVNVSSALRIANVGLNVPDAPPTNRVAVESAFGELQFNKPLAFASPPGDTQRLFVCEIEGNLKVIPDVSAATPTSAVVLDLPALLATRIGEVLDPGPFGENGLLGMAFHPQFATNGYFFVTYTVQKASDPGVWYDRLARFTIPAGQINSPTPAADPASELIFIERRIRGPNHHGGDIHFGADGYLYTAYGDEENANDFRNNSQRIDLNFFGAMLRIDVDRLPANLEPNPHASIPTDAGVARYKVPADNPYVGVTTFNGITLNPANVRTEFWSVGLRSPWRFSIDAPTGELWCGDVGQDIYEEIHLLSSGTNAGWAFRDGLHPGPKAAQAPAGFTSSPPIYEYLHTGVAGGDGNYKGNSIIGGVVYRGTRIPSLTGAYIFGDQVSGHIWALTRPGGVVTVQRIAGSPSPVNFGHDPSNGDILFSAYFNGKIMRLKTALPDDSYPTTLSATGVFADLTDLSPAPGLLPYTPNLTFWSDFAVKNRWFTLPEAGSKMTWSKDGVWTFPNGGVWVKHFDMEMTRGNPATKKRLETRLLVKNTSGVYGVSYRWNDAQTEATLVADAGEDFDLNVIENGTPRVQHWSIPSRSQCMACHTSNAGGMLSFNTRQLNRSGTLNGVTGNQLDLLEAAGYFHNPVPSTNLLPRHVRPDETAFPIEARVRSYLDVNCSYCHQAGGSGPAWDGRAHLTLTQTGMINGFGVALHAGDKLIVPGDTLHSIILSRTAAINGYTRMPPLATSELDQTGIQLLTDWINHSLPSRQTYANWRLAQFGSSTSPEGAPYVDADADGATNMAEFLAFTNPLSGVSSLKPTLNVAGTTATLTFDVPANRSFIIETTDDLVNWVQWDTPGNSGQAQPGGSVTISGPSNGERQFFRLRLSEN</sequence>
<dbReference type="Gene3D" id="2.60.120.200">
    <property type="match status" value="2"/>
</dbReference>
<dbReference type="InterPro" id="IPR011042">
    <property type="entry name" value="6-blade_b-propeller_TolB-like"/>
</dbReference>
<feature type="signal peptide" evidence="2">
    <location>
        <begin position="1"/>
        <end position="19"/>
    </location>
</feature>
<accession>A0A5R8K9R4</accession>
<feature type="domain" description="Glucose/Sorbosone dehydrogenase" evidence="3">
    <location>
        <begin position="675"/>
        <end position="856"/>
    </location>
</feature>
<reference evidence="4 5" key="1">
    <citation type="submission" date="2019-05" db="EMBL/GenBank/DDBJ databases">
        <title>Verrucobacter flavum gen. nov., sp. nov. a new member of the family Verrucomicrobiaceae.</title>
        <authorList>
            <person name="Szuroczki S."/>
            <person name="Abbaszade G."/>
            <person name="Szabo A."/>
            <person name="Felfoldi T."/>
            <person name="Schumann P."/>
            <person name="Boka K."/>
            <person name="Keki Z."/>
            <person name="Toumi M."/>
            <person name="Toth E."/>
        </authorList>
    </citation>
    <scope>NUCLEOTIDE SEQUENCE [LARGE SCALE GENOMIC DNA]</scope>
    <source>
        <strain evidence="4 5">MG-N-17</strain>
    </source>
</reference>
<keyword evidence="2" id="KW-0732">Signal</keyword>
<feature type="domain" description="Glucose/Sorbosone dehydrogenase" evidence="3">
    <location>
        <begin position="879"/>
        <end position="1028"/>
    </location>
</feature>
<organism evidence="4 5">
    <name type="scientific">Phragmitibacter flavus</name>
    <dbReference type="NCBI Taxonomy" id="2576071"/>
    <lineage>
        <taxon>Bacteria</taxon>
        <taxon>Pseudomonadati</taxon>
        <taxon>Verrucomicrobiota</taxon>
        <taxon>Verrucomicrobiia</taxon>
        <taxon>Verrucomicrobiales</taxon>
        <taxon>Verrucomicrobiaceae</taxon>
        <taxon>Phragmitibacter</taxon>
    </lineage>
</organism>
<dbReference type="Pfam" id="PF13385">
    <property type="entry name" value="Laminin_G_3"/>
    <property type="match status" value="2"/>
</dbReference>
<dbReference type="EMBL" id="VAUV01000016">
    <property type="protein sequence ID" value="TLD69048.1"/>
    <property type="molecule type" value="Genomic_DNA"/>
</dbReference>
<dbReference type="Pfam" id="PF17963">
    <property type="entry name" value="Big_9"/>
    <property type="match status" value="1"/>
</dbReference>
<evidence type="ECO:0000313" key="5">
    <source>
        <dbReference type="Proteomes" id="UP000306196"/>
    </source>
</evidence>
<name>A0A5R8K9R4_9BACT</name>
<evidence type="ECO:0000256" key="2">
    <source>
        <dbReference type="SAM" id="SignalP"/>
    </source>
</evidence>
<feature type="chain" id="PRO_5024463877" description="Glucose/Sorbosone dehydrogenase domain-containing protein" evidence="2">
    <location>
        <begin position="20"/>
        <end position="1511"/>
    </location>
</feature>
<dbReference type="InterPro" id="IPR013320">
    <property type="entry name" value="ConA-like_dom_sf"/>
</dbReference>
<dbReference type="OrthoDB" id="338827at2"/>
<dbReference type="Proteomes" id="UP000306196">
    <property type="component" value="Unassembled WGS sequence"/>
</dbReference>